<feature type="region of interest" description="Disordered" evidence="2">
    <location>
        <begin position="311"/>
        <end position="341"/>
    </location>
</feature>
<dbReference type="AlphaFoldDB" id="A0A0H5RAD4"/>
<protein>
    <recommendedName>
        <fullName evidence="3">Sas10 C-terminal domain-containing protein</fullName>
    </recommendedName>
</protein>
<feature type="compositionally biased region" description="Basic residues" evidence="2">
    <location>
        <begin position="559"/>
        <end position="575"/>
    </location>
</feature>
<organism evidence="4">
    <name type="scientific">Spongospora subterranea</name>
    <dbReference type="NCBI Taxonomy" id="70186"/>
    <lineage>
        <taxon>Eukaryota</taxon>
        <taxon>Sar</taxon>
        <taxon>Rhizaria</taxon>
        <taxon>Endomyxa</taxon>
        <taxon>Phytomyxea</taxon>
        <taxon>Plasmodiophorida</taxon>
        <taxon>Plasmodiophoridae</taxon>
        <taxon>Spongospora</taxon>
    </lineage>
</organism>
<feature type="domain" description="Sas10 C-terminal" evidence="3">
    <location>
        <begin position="532"/>
        <end position="604"/>
    </location>
</feature>
<dbReference type="InterPro" id="IPR018972">
    <property type="entry name" value="Sas10_C_dom"/>
</dbReference>
<dbReference type="EMBL" id="HACM01010673">
    <property type="protein sequence ID" value="CRZ11115.1"/>
    <property type="molecule type" value="Transcribed_RNA"/>
</dbReference>
<feature type="compositionally biased region" description="Basic and acidic residues" evidence="2">
    <location>
        <begin position="356"/>
        <end position="388"/>
    </location>
</feature>
<dbReference type="PANTHER" id="PTHR13237:SF9">
    <property type="entry name" value="NEUROGUIDIN"/>
    <property type="match status" value="1"/>
</dbReference>
<reference evidence="4" key="1">
    <citation type="submission" date="2015-04" db="EMBL/GenBank/DDBJ databases">
        <title>The genome sequence of the plant pathogenic Rhizarian Plasmodiophora brassicae reveals insights in its biotrophic life cycle and the origin of chitin synthesis.</title>
        <authorList>
            <person name="Schwelm A."/>
            <person name="Fogelqvist J."/>
            <person name="Knaust A."/>
            <person name="Julke S."/>
            <person name="Lilja T."/>
            <person name="Dhandapani V."/>
            <person name="Bonilla-Rosso G."/>
            <person name="Karlsson M."/>
            <person name="Shevchenko A."/>
            <person name="Choi S.R."/>
            <person name="Kim H.G."/>
            <person name="Park J.Y."/>
            <person name="Lim Y.P."/>
            <person name="Ludwig-Muller J."/>
            <person name="Dixelius C."/>
        </authorList>
    </citation>
    <scope>NUCLEOTIDE SEQUENCE</scope>
    <source>
        <tissue evidence="4">Potato root galls</tissue>
    </source>
</reference>
<feature type="region of interest" description="Disordered" evidence="2">
    <location>
        <begin position="164"/>
        <end position="184"/>
    </location>
</feature>
<sequence length="606" mass="68837">QRVTTTLSFRLRMGRRRSKNQPKRGGAACEVVDENEVDKFSAKREYIPINDDGDHDDEDQEIQPDDILALDVSEEDVEEEMDDVREMAEPVPKHERRAKKIAAEDAIATAWGKNKNMYYGSEAADFEIDSDSDEEAMEEEEEAKRQQAIMFGNMDEGDYEIDNVRSNTIGKPSGDNADAEPDSDSAIVPNIAQMSTEDRLRHVAKDSPELLGLLQELNKTISQIQEKILAEKSVGEISGSGSISLLSVQHHLLMHYCVNLVMYLLLKAEGRPIRHHPVIDRLIELRALIERVQPIRKKLAYMIDKASRITSSSSTDPLRFKPNLSAGDDPSETVKIAEEPAHDSSAIYVPPRHRMVPYDEKKGDKKKEARALKKLHQSDMMRSIRDEFSSAPEQMKVHNDSDNESEDGKERRQFEEENFLRLMKPASKKSKKPQSSLQGEFDGFEDLDNLMGNRDSDDDHDEIAALRKSKRDARTSAAPAHQQQQYGEDDVDSDDFDFYEAAKKKAVKISSAKKEAAASARSHVEYVDDVADGRRGASKKIVENRGIKRYRNKEDKNPRVKHRRRYEQALVKRKGQVKEFSEKRGTTYDGERTGIKPNLSRSTSFK</sequence>
<feature type="region of interest" description="Disordered" evidence="2">
    <location>
        <begin position="356"/>
        <end position="493"/>
    </location>
</feature>
<name>A0A0H5RAD4_9EUKA</name>
<dbReference type="PANTHER" id="PTHR13237">
    <property type="entry name" value="SOMETHING ABOUT SILENCING PROTEIN 10-RELATED"/>
    <property type="match status" value="1"/>
</dbReference>
<feature type="compositionally biased region" description="Basic and acidic residues" evidence="2">
    <location>
        <begin position="84"/>
        <end position="93"/>
    </location>
</feature>
<dbReference type="GO" id="GO:0032040">
    <property type="term" value="C:small-subunit processome"/>
    <property type="evidence" value="ECO:0007669"/>
    <property type="project" value="TreeGrafter"/>
</dbReference>
<dbReference type="GO" id="GO:0000462">
    <property type="term" value="P:maturation of SSU-rRNA from tricistronic rRNA transcript (SSU-rRNA, 5.8S rRNA, LSU-rRNA)"/>
    <property type="evidence" value="ECO:0007669"/>
    <property type="project" value="TreeGrafter"/>
</dbReference>
<feature type="region of interest" description="Disordered" evidence="2">
    <location>
        <begin position="75"/>
        <end position="99"/>
    </location>
</feature>
<feature type="compositionally biased region" description="Basic and acidic residues" evidence="2">
    <location>
        <begin position="454"/>
        <end position="465"/>
    </location>
</feature>
<feature type="compositionally biased region" description="Basic and acidic residues" evidence="2">
    <location>
        <begin position="395"/>
        <end position="419"/>
    </location>
</feature>
<accession>A0A0H5RAD4</accession>
<feature type="non-terminal residue" evidence="4">
    <location>
        <position position="1"/>
    </location>
</feature>
<dbReference type="Pfam" id="PF09368">
    <property type="entry name" value="Sas10"/>
    <property type="match status" value="1"/>
</dbReference>
<feature type="region of interest" description="Disordered" evidence="2">
    <location>
        <begin position="542"/>
        <end position="606"/>
    </location>
</feature>
<proteinExistence type="predicted"/>
<dbReference type="InterPro" id="IPR007146">
    <property type="entry name" value="Sas10/Utp3/C1D"/>
</dbReference>
<keyword evidence="1" id="KW-0597">Phosphoprotein</keyword>
<evidence type="ECO:0000256" key="1">
    <source>
        <dbReference type="ARBA" id="ARBA00022553"/>
    </source>
</evidence>
<evidence type="ECO:0000256" key="2">
    <source>
        <dbReference type="SAM" id="MobiDB-lite"/>
    </source>
</evidence>
<evidence type="ECO:0000313" key="4">
    <source>
        <dbReference type="EMBL" id="CRZ11115.1"/>
    </source>
</evidence>
<feature type="compositionally biased region" description="Basic and acidic residues" evidence="2">
    <location>
        <begin position="576"/>
        <end position="594"/>
    </location>
</feature>
<feature type="compositionally biased region" description="Basic and acidic residues" evidence="2">
    <location>
        <begin position="542"/>
        <end position="558"/>
    </location>
</feature>
<dbReference type="Pfam" id="PF04000">
    <property type="entry name" value="Sas10_Utp3"/>
    <property type="match status" value="1"/>
</dbReference>
<evidence type="ECO:0000259" key="3">
    <source>
        <dbReference type="Pfam" id="PF09368"/>
    </source>
</evidence>